<evidence type="ECO:0000313" key="4">
    <source>
        <dbReference type="Proteomes" id="UP000195386"/>
    </source>
</evidence>
<dbReference type="Gene3D" id="3.90.25.10">
    <property type="entry name" value="UDP-galactose 4-epimerase, domain 1"/>
    <property type="match status" value="1"/>
</dbReference>
<reference evidence="4" key="1">
    <citation type="submission" date="2017-04" db="EMBL/GenBank/DDBJ databases">
        <title>Function of individual gut microbiota members based on whole genome sequencing of pure cultures obtained from chicken caecum.</title>
        <authorList>
            <person name="Medvecky M."/>
            <person name="Cejkova D."/>
            <person name="Polansky O."/>
            <person name="Karasova D."/>
            <person name="Kubasova T."/>
            <person name="Cizek A."/>
            <person name="Rychlik I."/>
        </authorList>
    </citation>
    <scope>NUCLEOTIDE SEQUENCE [LARGE SCALE GENOMIC DNA]</scope>
    <source>
        <strain evidence="4">An43</strain>
    </source>
</reference>
<evidence type="ECO:0000313" key="3">
    <source>
        <dbReference type="EMBL" id="OUO01831.1"/>
    </source>
</evidence>
<proteinExistence type="inferred from homology"/>
<dbReference type="Proteomes" id="UP000195386">
    <property type="component" value="Unassembled WGS sequence"/>
</dbReference>
<evidence type="ECO:0000259" key="2">
    <source>
        <dbReference type="Pfam" id="PF01370"/>
    </source>
</evidence>
<dbReference type="AlphaFoldDB" id="A0A1Y3Z5L1"/>
<sequence length="311" mass="34777">MKILVTGGAGFIGSHLSDLLLSEGHFVVVVDNLILGCKGNISHLIERNDFLFIEEDLLNLSALQRIFEDGNFDMVYHLAANSDIQKGSKDPTVDYNLTFNTTFNVLQCMREHNVKKMFFASTSAIYGETYDRLTENYGPLQPVSNYGAGKLASEAFISAFSSAYGIQTWITRFPNVVGERFTHGVIYDFIHKLQNTPKVLTVLGNGEQIKPYLYVKDLVEGIQFVCKNTHELFNVYNLGSDSRTKVKEIAAMVIEEMGLNAQIEYTGGDRGWVGDVPEFKYDLSKINALGWYAKHDSNTSVRLAIQKALGK</sequence>
<dbReference type="Gene3D" id="3.40.50.720">
    <property type="entry name" value="NAD(P)-binding Rossmann-like Domain"/>
    <property type="match status" value="1"/>
</dbReference>
<evidence type="ECO:0000256" key="1">
    <source>
        <dbReference type="ARBA" id="ARBA00007637"/>
    </source>
</evidence>
<dbReference type="InterPro" id="IPR001509">
    <property type="entry name" value="Epimerase_deHydtase"/>
</dbReference>
<dbReference type="EMBL" id="NFII01000004">
    <property type="protein sequence ID" value="OUO01831.1"/>
    <property type="molecule type" value="Genomic_DNA"/>
</dbReference>
<gene>
    <name evidence="3" type="ORF">B5F97_06320</name>
</gene>
<dbReference type="SUPFAM" id="SSF51735">
    <property type="entry name" value="NAD(P)-binding Rossmann-fold domains"/>
    <property type="match status" value="1"/>
</dbReference>
<name>A0A1Y3Z5L1_9BACE</name>
<dbReference type="RefSeq" id="WP_087425766.1">
    <property type="nucleotide sequence ID" value="NZ_CATZGC010000021.1"/>
</dbReference>
<dbReference type="Pfam" id="PF01370">
    <property type="entry name" value="Epimerase"/>
    <property type="match status" value="1"/>
</dbReference>
<dbReference type="InterPro" id="IPR036291">
    <property type="entry name" value="NAD(P)-bd_dom_sf"/>
</dbReference>
<organism evidence="3 4">
    <name type="scientific">Bacteroides clarus</name>
    <dbReference type="NCBI Taxonomy" id="626929"/>
    <lineage>
        <taxon>Bacteria</taxon>
        <taxon>Pseudomonadati</taxon>
        <taxon>Bacteroidota</taxon>
        <taxon>Bacteroidia</taxon>
        <taxon>Bacteroidales</taxon>
        <taxon>Bacteroidaceae</taxon>
        <taxon>Bacteroides</taxon>
    </lineage>
</organism>
<comment type="similarity">
    <text evidence="1">Belongs to the NAD(P)-dependent epimerase/dehydratase family.</text>
</comment>
<protein>
    <submittedName>
        <fullName evidence="3">Epimerase</fullName>
    </submittedName>
</protein>
<feature type="domain" description="NAD-dependent epimerase/dehydratase" evidence="2">
    <location>
        <begin position="3"/>
        <end position="239"/>
    </location>
</feature>
<comment type="caution">
    <text evidence="3">The sequence shown here is derived from an EMBL/GenBank/DDBJ whole genome shotgun (WGS) entry which is preliminary data.</text>
</comment>
<accession>A0A1Y3Z5L1</accession>
<dbReference type="PANTHER" id="PTHR43000">
    <property type="entry name" value="DTDP-D-GLUCOSE 4,6-DEHYDRATASE-RELATED"/>
    <property type="match status" value="1"/>
</dbReference>